<evidence type="ECO:0000313" key="2">
    <source>
        <dbReference type="EMBL" id="CAB4610675.1"/>
    </source>
</evidence>
<feature type="transmembrane region" description="Helical" evidence="1">
    <location>
        <begin position="65"/>
        <end position="84"/>
    </location>
</feature>
<accession>A0A6J6HHC9</accession>
<feature type="transmembrane region" description="Helical" evidence="1">
    <location>
        <begin position="210"/>
        <end position="228"/>
    </location>
</feature>
<feature type="transmembrane region" description="Helical" evidence="1">
    <location>
        <begin position="181"/>
        <end position="204"/>
    </location>
</feature>
<dbReference type="AlphaFoldDB" id="A0A6J6HHC9"/>
<proteinExistence type="predicted"/>
<protein>
    <submittedName>
        <fullName evidence="2">Unannotated protein</fullName>
    </submittedName>
</protein>
<keyword evidence="1" id="KW-0472">Membrane</keyword>
<feature type="transmembrane region" description="Helical" evidence="1">
    <location>
        <begin position="138"/>
        <end position="160"/>
    </location>
</feature>
<feature type="transmembrane region" description="Helical" evidence="1">
    <location>
        <begin position="96"/>
        <end position="118"/>
    </location>
</feature>
<keyword evidence="1" id="KW-1133">Transmembrane helix</keyword>
<feature type="transmembrane region" description="Helical" evidence="1">
    <location>
        <begin position="6"/>
        <end position="23"/>
    </location>
</feature>
<keyword evidence="1" id="KW-0812">Transmembrane</keyword>
<feature type="transmembrane region" description="Helical" evidence="1">
    <location>
        <begin position="35"/>
        <end position="59"/>
    </location>
</feature>
<organism evidence="2">
    <name type="scientific">freshwater metagenome</name>
    <dbReference type="NCBI Taxonomy" id="449393"/>
    <lineage>
        <taxon>unclassified sequences</taxon>
        <taxon>metagenomes</taxon>
        <taxon>ecological metagenomes</taxon>
    </lineage>
</organism>
<gene>
    <name evidence="2" type="ORF">UFOPK1835_01067</name>
</gene>
<evidence type="ECO:0000256" key="1">
    <source>
        <dbReference type="SAM" id="Phobius"/>
    </source>
</evidence>
<reference evidence="2" key="1">
    <citation type="submission" date="2020-05" db="EMBL/GenBank/DDBJ databases">
        <authorList>
            <person name="Chiriac C."/>
            <person name="Salcher M."/>
            <person name="Ghai R."/>
            <person name="Kavagutti S V."/>
        </authorList>
    </citation>
    <scope>NUCLEOTIDE SEQUENCE</scope>
</reference>
<name>A0A6J6HHC9_9ZZZZ</name>
<dbReference type="EMBL" id="CAEZUP010000041">
    <property type="protein sequence ID" value="CAB4610675.1"/>
    <property type="molecule type" value="Genomic_DNA"/>
</dbReference>
<sequence>MTLHVALAAAATIISLAFALSTLERWLVNRRRHEAAWTVSLLLFAAGSASLWVGAAIGWDEWSFKAFYLFGAILNVPFLALGTIELLAGERHGRRWTAIVSLLGAFCVGIVLEAPLVGTIESDVLPQGKVVFGVGPRIAAALGSGVAAIVIIGGAMWSAWRLFRQRRNPVAPGRLSPARLALANLFIAFGTLVLSAGGLLNSVVDEMNGFALSLVAGISVIFAGFLITNSGTRSALRAVPEPVEWHAPRAEVA</sequence>